<feature type="transmembrane region" description="Helical" evidence="6">
    <location>
        <begin position="120"/>
        <end position="144"/>
    </location>
</feature>
<feature type="transmembrane region" description="Helical" evidence="6">
    <location>
        <begin position="292"/>
        <end position="315"/>
    </location>
</feature>
<dbReference type="InterPro" id="IPR006311">
    <property type="entry name" value="TAT_signal"/>
</dbReference>
<gene>
    <name evidence="7" type="ORF">RM52_02650</name>
</gene>
<reference evidence="7 8" key="1">
    <citation type="submission" date="2014-12" db="EMBL/GenBank/DDBJ databases">
        <title>Genome sequencing of Microbacterium hominis TPW29.</title>
        <authorList>
            <person name="Tan P.W."/>
            <person name="Chan K.-G."/>
        </authorList>
    </citation>
    <scope>NUCLEOTIDE SEQUENCE [LARGE SCALE GENOMIC DNA]</scope>
    <source>
        <strain evidence="7 8">TPW29</strain>
    </source>
</reference>
<organism evidence="7 8">
    <name type="scientific">Microbacterium hominis</name>
    <dbReference type="NCBI Taxonomy" id="162426"/>
    <lineage>
        <taxon>Bacteria</taxon>
        <taxon>Bacillati</taxon>
        <taxon>Actinomycetota</taxon>
        <taxon>Actinomycetes</taxon>
        <taxon>Micrococcales</taxon>
        <taxon>Microbacteriaceae</taxon>
        <taxon>Microbacterium</taxon>
    </lineage>
</organism>
<feature type="transmembrane region" description="Helical" evidence="6">
    <location>
        <begin position="385"/>
        <end position="407"/>
    </location>
</feature>
<evidence type="ECO:0000313" key="8">
    <source>
        <dbReference type="Proteomes" id="UP000031202"/>
    </source>
</evidence>
<evidence type="ECO:0000256" key="2">
    <source>
        <dbReference type="ARBA" id="ARBA00022475"/>
    </source>
</evidence>
<proteinExistence type="predicted"/>
<dbReference type="Proteomes" id="UP000031202">
    <property type="component" value="Unassembled WGS sequence"/>
</dbReference>
<dbReference type="AlphaFoldDB" id="A0A0B4D5V0"/>
<feature type="transmembrane region" description="Helical" evidence="6">
    <location>
        <begin position="156"/>
        <end position="174"/>
    </location>
</feature>
<feature type="transmembrane region" description="Helical" evidence="6">
    <location>
        <begin position="180"/>
        <end position="199"/>
    </location>
</feature>
<keyword evidence="5 6" id="KW-0472">Membrane</keyword>
<feature type="transmembrane region" description="Helical" evidence="6">
    <location>
        <begin position="84"/>
        <end position="108"/>
    </location>
</feature>
<keyword evidence="3 6" id="KW-0812">Transmembrane</keyword>
<dbReference type="PANTHER" id="PTHR30250:SF11">
    <property type="entry name" value="O-ANTIGEN TRANSPORTER-RELATED"/>
    <property type="match status" value="1"/>
</dbReference>
<evidence type="ECO:0000256" key="1">
    <source>
        <dbReference type="ARBA" id="ARBA00004651"/>
    </source>
</evidence>
<feature type="transmembrane region" description="Helical" evidence="6">
    <location>
        <begin position="220"/>
        <end position="241"/>
    </location>
</feature>
<evidence type="ECO:0008006" key="9">
    <source>
        <dbReference type="Google" id="ProtNLM"/>
    </source>
</evidence>
<dbReference type="InterPro" id="IPR050833">
    <property type="entry name" value="Poly_Biosynth_Transport"/>
</dbReference>
<sequence>MADLGRRSALHVAAGAAVAALSGVVVFAISARVLPTEQNTAFLTYWAALFAIFAVISGVQSEVTRAVRADLLLPPEHARATPPVAVALLVGVVVGLIVAALCPVWAVVFVGDSTLTLSVALMALAAASYTGHVATVGALAGHARWGAFASLTATEALVRLVLVLLAAGFGWGMIGFETAAAGGALTWVLATLLLPRFRIAWRARVSIRPAALIGRMTNAMTAAGANALLVTGFPLLMSATTGAAEYATAAPLVVAVSMTRAPLLIPITAFQSMVIASFVQHPERARSSLLKLVCAVIAVAVIGGVMAGLLGPWIMSLVFGASYGNSALVLGMLVAAASFLALLVLGGAIALALDRHTVNTLGWYAALAVSIALMLTPFALETRTILALLVGPMVGSAVHFTAILGSLRPGRAAAV</sequence>
<evidence type="ECO:0000256" key="3">
    <source>
        <dbReference type="ARBA" id="ARBA00022692"/>
    </source>
</evidence>
<evidence type="ECO:0000256" key="6">
    <source>
        <dbReference type="SAM" id="Phobius"/>
    </source>
</evidence>
<dbReference type="EMBL" id="JWSZ01000002">
    <property type="protein sequence ID" value="KIC59560.1"/>
    <property type="molecule type" value="Genomic_DNA"/>
</dbReference>
<name>A0A0B4D5V0_9MICO</name>
<evidence type="ECO:0000313" key="7">
    <source>
        <dbReference type="EMBL" id="KIC59560.1"/>
    </source>
</evidence>
<evidence type="ECO:0000256" key="5">
    <source>
        <dbReference type="ARBA" id="ARBA00023136"/>
    </source>
</evidence>
<feature type="transmembrane region" description="Helical" evidence="6">
    <location>
        <begin position="12"/>
        <end position="31"/>
    </location>
</feature>
<accession>A0A0B4D5V0</accession>
<keyword evidence="4 6" id="KW-1133">Transmembrane helix</keyword>
<feature type="transmembrane region" description="Helical" evidence="6">
    <location>
        <begin position="327"/>
        <end position="353"/>
    </location>
</feature>
<evidence type="ECO:0000256" key="4">
    <source>
        <dbReference type="ARBA" id="ARBA00022989"/>
    </source>
</evidence>
<dbReference type="RefSeq" id="WP_039412631.1">
    <property type="nucleotide sequence ID" value="NZ_JWSZ01000002.1"/>
</dbReference>
<comment type="subcellular location">
    <subcellularLocation>
        <location evidence="1">Cell membrane</location>
        <topology evidence="1">Multi-pass membrane protein</topology>
    </subcellularLocation>
</comment>
<feature type="transmembrane region" description="Helical" evidence="6">
    <location>
        <begin position="360"/>
        <end position="379"/>
    </location>
</feature>
<dbReference type="GO" id="GO:0005886">
    <property type="term" value="C:plasma membrane"/>
    <property type="evidence" value="ECO:0007669"/>
    <property type="project" value="UniProtKB-SubCell"/>
</dbReference>
<dbReference type="PANTHER" id="PTHR30250">
    <property type="entry name" value="PST FAMILY PREDICTED COLANIC ACID TRANSPORTER"/>
    <property type="match status" value="1"/>
</dbReference>
<protein>
    <recommendedName>
        <fullName evidence="9">Polysaccharide biosynthesis protein</fullName>
    </recommendedName>
</protein>
<feature type="transmembrane region" description="Helical" evidence="6">
    <location>
        <begin position="261"/>
        <end position="280"/>
    </location>
</feature>
<keyword evidence="2" id="KW-1003">Cell membrane</keyword>
<feature type="transmembrane region" description="Helical" evidence="6">
    <location>
        <begin position="43"/>
        <end position="63"/>
    </location>
</feature>
<dbReference type="PROSITE" id="PS51318">
    <property type="entry name" value="TAT"/>
    <property type="match status" value="1"/>
</dbReference>
<comment type="caution">
    <text evidence="7">The sequence shown here is derived from an EMBL/GenBank/DDBJ whole genome shotgun (WGS) entry which is preliminary data.</text>
</comment>